<comment type="similarity">
    <text evidence="2">Belongs to the CLASP family.</text>
</comment>
<dbReference type="InterPro" id="IPR016024">
    <property type="entry name" value="ARM-type_fold"/>
</dbReference>
<dbReference type="InterPro" id="IPR024395">
    <property type="entry name" value="CLASP_N_dom"/>
</dbReference>
<dbReference type="Pfam" id="PF12348">
    <property type="entry name" value="CLASP_N"/>
    <property type="match status" value="2"/>
</dbReference>
<feature type="compositionally biased region" description="Low complexity" evidence="8">
    <location>
        <begin position="590"/>
        <end position="619"/>
    </location>
</feature>
<protein>
    <submittedName>
        <fullName evidence="10">Suppressor of tub2 mutation</fullName>
    </submittedName>
</protein>
<evidence type="ECO:0000256" key="8">
    <source>
        <dbReference type="SAM" id="MobiDB-lite"/>
    </source>
</evidence>
<evidence type="ECO:0000256" key="7">
    <source>
        <dbReference type="ARBA" id="ARBA00024889"/>
    </source>
</evidence>
<organism evidence="10 11">
    <name type="scientific">Sporothrix eucalyptigena</name>
    <dbReference type="NCBI Taxonomy" id="1812306"/>
    <lineage>
        <taxon>Eukaryota</taxon>
        <taxon>Fungi</taxon>
        <taxon>Dikarya</taxon>
        <taxon>Ascomycota</taxon>
        <taxon>Pezizomycotina</taxon>
        <taxon>Sordariomycetes</taxon>
        <taxon>Sordariomycetidae</taxon>
        <taxon>Ophiostomatales</taxon>
        <taxon>Ophiostomataceae</taxon>
        <taxon>Sporothrix</taxon>
    </lineage>
</organism>
<dbReference type="InterPro" id="IPR011989">
    <property type="entry name" value="ARM-like"/>
</dbReference>
<keyword evidence="6" id="KW-0131">Cell cycle</keyword>
<dbReference type="Proteomes" id="UP001642482">
    <property type="component" value="Unassembled WGS sequence"/>
</dbReference>
<dbReference type="Gene3D" id="1.25.10.10">
    <property type="entry name" value="Leucine-rich Repeat Variant"/>
    <property type="match status" value="3"/>
</dbReference>
<comment type="caution">
    <text evidence="10">The sequence shown here is derived from an EMBL/GenBank/DDBJ whole genome shotgun (WGS) entry which is preliminary data.</text>
</comment>
<keyword evidence="5" id="KW-0493">Microtubule</keyword>
<reference evidence="10 11" key="1">
    <citation type="submission" date="2024-01" db="EMBL/GenBank/DDBJ databases">
        <authorList>
            <person name="Allen C."/>
            <person name="Tagirdzhanova G."/>
        </authorList>
    </citation>
    <scope>NUCLEOTIDE SEQUENCE [LARGE SCALE GENOMIC DNA]</scope>
</reference>
<dbReference type="SMART" id="SM01349">
    <property type="entry name" value="TOG"/>
    <property type="match status" value="2"/>
</dbReference>
<name>A0ABP0AJS3_9PEZI</name>
<comment type="subunit">
    <text evidence="3">Interacts with microtubules.</text>
</comment>
<dbReference type="PANTHER" id="PTHR21567">
    <property type="entry name" value="CLASP"/>
    <property type="match status" value="1"/>
</dbReference>
<feature type="compositionally biased region" description="Low complexity" evidence="8">
    <location>
        <begin position="803"/>
        <end position="815"/>
    </location>
</feature>
<gene>
    <name evidence="10" type="primary">STU1</name>
    <name evidence="10" type="ORF">SEUCBS140593_000034</name>
</gene>
<feature type="region of interest" description="Disordered" evidence="8">
    <location>
        <begin position="516"/>
        <end position="558"/>
    </location>
</feature>
<evidence type="ECO:0000259" key="9">
    <source>
        <dbReference type="SMART" id="SM01349"/>
    </source>
</evidence>
<keyword evidence="6" id="KW-0498">Mitosis</keyword>
<feature type="domain" description="TOG" evidence="9">
    <location>
        <begin position="293"/>
        <end position="530"/>
    </location>
</feature>
<evidence type="ECO:0000256" key="4">
    <source>
        <dbReference type="ARBA" id="ARBA00022618"/>
    </source>
</evidence>
<dbReference type="SUPFAM" id="SSF48371">
    <property type="entry name" value="ARM repeat"/>
    <property type="match status" value="1"/>
</dbReference>
<keyword evidence="11" id="KW-1185">Reference proteome</keyword>
<sequence length="1194" mass="127518">MADKITVDQVNELLAVLRTDASVDAKVQLVTAAKSGIKQHNVPDHAIPILFEALRTASSSQHAALVNAGFTGLNHLLTRLSRQEPKFLAKEAARTLPLIVEKLGDVKDKYRTLAQQSLVTLYQAAPMDVERSLRNTAMTGKNPRAKEMSMQWLLQMHKEQGLPFRAYVPVLMELLEDADGMVRDAAKATVIELFRGAPNAAKTDLKKQLKNFKVRPAIEQAIVKELAPTASAPAADPISRPESSRAVRPQAPVSTTSSFAASVSSLNERPITPMPDTSRAEQVEPAYVNTQRELDDIFKEMHVWFEGKETEQNWLKREESVTKLRRLLAGNASDYADAFLNNTRALLDGIIKAVVTLRTSLCKEGCSLIQDVAAAFGPGIDPMVEILMQTLVKLSAGTKKISSQLANTTVEAIISNATYSTRILQHVWGACQDKNVQPRTYATGWVKTIINKEMNHKSHVEHSGGLELIEKCIKKGLADPNPGVRERMRATYWTFAGIWPARAEAIMAGLDNTAQKLLQNDPNNPNSPKKPEGAATAAVRPGLGFSKSTTGASKPSLRETMLAKKKEALATRNLPARPGSAMAHFSPVRTVSGSSNASSSSTATSGAGTSVATGTSGTTFGRQRGEGGLSVAPVRPVRRRPELHARPATAGPYSVRTHDHPSLDQNSPPEKLRTKAAITPKTLGASPKRTAAPRTRPGHQTTASDSNLVTPSRTVAAAKAAPGTNKTAASGAAASPRTSPAKPKPGATRGATVKAPAASTSPTRVRKAEPKPAPEPEPEVEAETGDEPIPIVEVEIPLERSVTPTSPTPTKAAPSRKLAPSASDPCDDEDALSSMVMSPPLKVYEDPFSEDQSTATPTAAIFAPTVLEDRPVNEDAGNLARLPDDGAAAAAAGSVDVSAVTVVDATRLEPSAISTGTFPSSPEKARQNARLLDSGIAKVKAQALDVHGFRKLQGIIRDASNAAISNGLATKSGAASLFTDERFDALLLGLFAYLESPVTNVPPEKVQDVKAQILATIKLLLKKSRDNFQPHVSRGLEALLAARAGYDARTHMVAGLELLADELVTLGDAAEIALVLTRSLSAASQNSNTKVKTLTSPHSLSMGLHVLKVLVDARPAFHPTDSELAQLSGLAQHCLESSESGVRMDAVQLCVAMHERVGDGRFWGALRGVKDDPKSLITYYIVKRQRENGQAERV</sequence>
<evidence type="ECO:0000256" key="1">
    <source>
        <dbReference type="ARBA" id="ARBA00004186"/>
    </source>
</evidence>
<evidence type="ECO:0000256" key="6">
    <source>
        <dbReference type="ARBA" id="ARBA00022776"/>
    </source>
</evidence>
<feature type="domain" description="TOG" evidence="9">
    <location>
        <begin position="3"/>
        <end position="232"/>
    </location>
</feature>
<dbReference type="PANTHER" id="PTHR21567:SF9">
    <property type="entry name" value="CLIP-ASSOCIATING PROTEIN"/>
    <property type="match status" value="1"/>
</dbReference>
<evidence type="ECO:0000256" key="3">
    <source>
        <dbReference type="ARBA" id="ARBA00011375"/>
    </source>
</evidence>
<accession>A0ABP0AJS3</accession>
<comment type="subcellular location">
    <subcellularLocation>
        <location evidence="1">Cytoplasm</location>
        <location evidence="1">Cytoskeleton</location>
        <location evidence="1">Spindle</location>
    </subcellularLocation>
</comment>
<evidence type="ECO:0000313" key="10">
    <source>
        <dbReference type="EMBL" id="CAK7208109.1"/>
    </source>
</evidence>
<evidence type="ECO:0000313" key="11">
    <source>
        <dbReference type="Proteomes" id="UP001642482"/>
    </source>
</evidence>
<feature type="compositionally biased region" description="Low complexity" evidence="8">
    <location>
        <begin position="253"/>
        <end position="265"/>
    </location>
</feature>
<keyword evidence="4" id="KW-0132">Cell division</keyword>
<dbReference type="InterPro" id="IPR034085">
    <property type="entry name" value="TOG"/>
</dbReference>
<feature type="region of interest" description="Disordered" evidence="8">
    <location>
        <begin position="229"/>
        <end position="285"/>
    </location>
</feature>
<feature type="region of interest" description="Disordered" evidence="8">
    <location>
        <begin position="572"/>
        <end position="831"/>
    </location>
</feature>
<dbReference type="EMBL" id="CAWUHD010000001">
    <property type="protein sequence ID" value="CAK7208109.1"/>
    <property type="molecule type" value="Genomic_DNA"/>
</dbReference>
<evidence type="ECO:0000256" key="5">
    <source>
        <dbReference type="ARBA" id="ARBA00022701"/>
    </source>
</evidence>
<proteinExistence type="inferred from homology"/>
<feature type="compositionally biased region" description="Polar residues" evidence="8">
    <location>
        <begin position="698"/>
        <end position="713"/>
    </location>
</feature>
<comment type="function">
    <text evidence="7">Microtubule binding protein that promotes the stabilization of dynamic microtubules. Required for mitotic spindle formation.</text>
</comment>
<evidence type="ECO:0000256" key="2">
    <source>
        <dbReference type="ARBA" id="ARBA00009549"/>
    </source>
</evidence>
<feature type="compositionally biased region" description="Acidic residues" evidence="8">
    <location>
        <begin position="776"/>
        <end position="786"/>
    </location>
</feature>